<feature type="compositionally biased region" description="Basic residues" evidence="2">
    <location>
        <begin position="56"/>
        <end position="76"/>
    </location>
</feature>
<organism evidence="3 4">
    <name type="scientific">Frankia alni (strain DSM 45986 / CECT 9034 / ACN14a)</name>
    <dbReference type="NCBI Taxonomy" id="326424"/>
    <lineage>
        <taxon>Bacteria</taxon>
        <taxon>Bacillati</taxon>
        <taxon>Actinomycetota</taxon>
        <taxon>Actinomycetes</taxon>
        <taxon>Frankiales</taxon>
        <taxon>Frankiaceae</taxon>
        <taxon>Frankia</taxon>
    </lineage>
</organism>
<dbReference type="OrthoDB" id="3218330at2"/>
<gene>
    <name evidence="3" type="ordered locus">FRAAL6271</name>
</gene>
<evidence type="ECO:0000313" key="4">
    <source>
        <dbReference type="Proteomes" id="UP000000657"/>
    </source>
</evidence>
<dbReference type="Pfam" id="PF03780">
    <property type="entry name" value="Asp23"/>
    <property type="match status" value="1"/>
</dbReference>
<dbReference type="InterPro" id="IPR005531">
    <property type="entry name" value="Asp23"/>
</dbReference>
<protein>
    <recommendedName>
        <fullName evidence="5">Asp23/Gls24 family envelope stress response protein</fullName>
    </recommendedName>
</protein>
<sequence length="143" mass="14883">MTTPSRPGASADAGEPAGTRRAGGGAGSLRVADRVVEKIAAMAAAEVPGVTGPPRRLSRRGGARRGGARWRGHARRPRVDARLEGSTARLTMTFSVRYPNPVGETAERVRGEVQERVAALAGVRVAHLDIEVPSLSPGGGEPF</sequence>
<dbReference type="EMBL" id="CT573213">
    <property type="protein sequence ID" value="CAJ64894.1"/>
    <property type="molecule type" value="Genomic_DNA"/>
</dbReference>
<evidence type="ECO:0008006" key="5">
    <source>
        <dbReference type="Google" id="ProtNLM"/>
    </source>
</evidence>
<feature type="region of interest" description="Disordered" evidence="2">
    <location>
        <begin position="1"/>
        <end position="29"/>
    </location>
</feature>
<keyword evidence="4" id="KW-1185">Reference proteome</keyword>
<dbReference type="HOGENOM" id="CLU_1803327_0_0_11"/>
<evidence type="ECO:0000313" key="3">
    <source>
        <dbReference type="EMBL" id="CAJ64894.1"/>
    </source>
</evidence>
<dbReference type="STRING" id="326424.FRAAL6271"/>
<dbReference type="AlphaFoldDB" id="Q0RCD2"/>
<evidence type="ECO:0000256" key="1">
    <source>
        <dbReference type="ARBA" id="ARBA00005721"/>
    </source>
</evidence>
<reference evidence="3 4" key="1">
    <citation type="journal article" date="2007" name="Genome Res.">
        <title>Genome characteristics of facultatively symbiotic Frankia sp. strains reflect host range and host plant biogeography.</title>
        <authorList>
            <person name="Normand P."/>
            <person name="Lapierre P."/>
            <person name="Tisa L.S."/>
            <person name="Gogarten J.P."/>
            <person name="Alloisio N."/>
            <person name="Bagnarol E."/>
            <person name="Bassi C.A."/>
            <person name="Berry A.M."/>
            <person name="Bickhart D.M."/>
            <person name="Choisne N."/>
            <person name="Couloux A."/>
            <person name="Cournoyer B."/>
            <person name="Cruveiller S."/>
            <person name="Daubin V."/>
            <person name="Demange N."/>
            <person name="Francino M.P."/>
            <person name="Goltsman E."/>
            <person name="Huang Y."/>
            <person name="Kopp O.R."/>
            <person name="Labarre L."/>
            <person name="Lapidus A."/>
            <person name="Lavire C."/>
            <person name="Marechal J."/>
            <person name="Martinez M."/>
            <person name="Mastronunzio J.E."/>
            <person name="Mullin B.C."/>
            <person name="Niemann J."/>
            <person name="Pujic P."/>
            <person name="Rawnsley T."/>
            <person name="Rouy Z."/>
            <person name="Schenowitz C."/>
            <person name="Sellstedt A."/>
            <person name="Tavares F."/>
            <person name="Tomkins J.P."/>
            <person name="Vallenet D."/>
            <person name="Valverde C."/>
            <person name="Wall L.G."/>
            <person name="Wang Y."/>
            <person name="Medigue C."/>
            <person name="Benson D.R."/>
        </authorList>
    </citation>
    <scope>NUCLEOTIDE SEQUENCE [LARGE SCALE GENOMIC DNA]</scope>
    <source>
        <strain evidence="4">DSM 45986 / CECT 9034 / ACN14a</strain>
    </source>
</reference>
<proteinExistence type="inferred from homology"/>
<accession>Q0RCD2</accession>
<dbReference type="RefSeq" id="WP_011607320.1">
    <property type="nucleotide sequence ID" value="NC_008278.1"/>
</dbReference>
<name>Q0RCD2_FRAAA</name>
<comment type="similarity">
    <text evidence="1">Belongs to the asp23 family.</text>
</comment>
<dbReference type="KEGG" id="fal:FRAAL6271"/>
<dbReference type="eggNOG" id="COG1302">
    <property type="taxonomic scope" value="Bacteria"/>
</dbReference>
<dbReference type="Proteomes" id="UP000000657">
    <property type="component" value="Chromosome"/>
</dbReference>
<feature type="region of interest" description="Disordered" evidence="2">
    <location>
        <begin position="47"/>
        <end position="81"/>
    </location>
</feature>
<evidence type="ECO:0000256" key="2">
    <source>
        <dbReference type="SAM" id="MobiDB-lite"/>
    </source>
</evidence>